<dbReference type="RefSeq" id="WP_120572183.1">
    <property type="nucleotide sequence ID" value="NZ_CP024087.1"/>
</dbReference>
<dbReference type="AlphaFoldDB" id="A0A386WS33"/>
<feature type="domain" description="N-acetyltransferase" evidence="2">
    <location>
        <begin position="1"/>
        <end position="146"/>
    </location>
</feature>
<reference evidence="3 4" key="1">
    <citation type="submission" date="2017-10" db="EMBL/GenBank/DDBJ databases">
        <title>Integration of genomic and chemical information greatly accelerates assignment of the full stereostructure of myelolactone, a potent inhibitor of myeloma from a marine-derived Micromonospora.</title>
        <authorList>
            <person name="Kim M.C."/>
            <person name="Machado H."/>
            <person name="Jensen P.R."/>
            <person name="Fenical W."/>
        </authorList>
    </citation>
    <scope>NUCLEOTIDE SEQUENCE [LARGE SCALE GENOMIC DNA]</scope>
    <source>
        <strain evidence="3 4">CNY-010</strain>
    </source>
</reference>
<dbReference type="InterPro" id="IPR016181">
    <property type="entry name" value="Acyl_CoA_acyltransferase"/>
</dbReference>
<organism evidence="3 4">
    <name type="scientific">Micromonospora tulbaghiae</name>
    <dbReference type="NCBI Taxonomy" id="479978"/>
    <lineage>
        <taxon>Bacteria</taxon>
        <taxon>Bacillati</taxon>
        <taxon>Actinomycetota</taxon>
        <taxon>Actinomycetes</taxon>
        <taxon>Micromonosporales</taxon>
        <taxon>Micromonosporaceae</taxon>
        <taxon>Micromonospora</taxon>
    </lineage>
</organism>
<name>A0A386WS33_9ACTN</name>
<dbReference type="SUPFAM" id="SSF55729">
    <property type="entry name" value="Acyl-CoA N-acyltransferases (Nat)"/>
    <property type="match status" value="1"/>
</dbReference>
<gene>
    <name evidence="3" type="ORF">CSH63_23965</name>
</gene>
<proteinExistence type="predicted"/>
<feature type="region of interest" description="Disordered" evidence="1">
    <location>
        <begin position="161"/>
        <end position="180"/>
    </location>
</feature>
<dbReference type="CDD" id="cd04301">
    <property type="entry name" value="NAT_SF"/>
    <property type="match status" value="1"/>
</dbReference>
<keyword evidence="3" id="KW-0808">Transferase</keyword>
<sequence>MIITPLTVDRIPDLEKLLAMGEPYIRLRGSSDYWLYATLFANTCPLAIIDGQVVGSVIAFRSQVDPSEIYLQDVMTHPSHRWTGIARALVEEVHRQGSLWGCRHLFLTSEPDNHAAHKAWLAIGFSNVPGDTTEQGVSVIYDYKGPGKHRAVYERPVVAEPKHSSNPRQHFLQGRGIRTA</sequence>
<dbReference type="GO" id="GO:0016747">
    <property type="term" value="F:acyltransferase activity, transferring groups other than amino-acyl groups"/>
    <property type="evidence" value="ECO:0007669"/>
    <property type="project" value="InterPro"/>
</dbReference>
<evidence type="ECO:0000259" key="2">
    <source>
        <dbReference type="PROSITE" id="PS51186"/>
    </source>
</evidence>
<evidence type="ECO:0000256" key="1">
    <source>
        <dbReference type="SAM" id="MobiDB-lite"/>
    </source>
</evidence>
<accession>A0A386WS33</accession>
<dbReference type="Gene3D" id="3.40.630.30">
    <property type="match status" value="1"/>
</dbReference>
<dbReference type="InterPro" id="IPR000182">
    <property type="entry name" value="GNAT_dom"/>
</dbReference>
<evidence type="ECO:0000313" key="3">
    <source>
        <dbReference type="EMBL" id="AYF30448.1"/>
    </source>
</evidence>
<dbReference type="Proteomes" id="UP000267804">
    <property type="component" value="Chromosome"/>
</dbReference>
<protein>
    <submittedName>
        <fullName evidence="3">GNAT family N-acetyltransferase</fullName>
    </submittedName>
</protein>
<dbReference type="PROSITE" id="PS51186">
    <property type="entry name" value="GNAT"/>
    <property type="match status" value="1"/>
</dbReference>
<evidence type="ECO:0000313" key="4">
    <source>
        <dbReference type="Proteomes" id="UP000267804"/>
    </source>
</evidence>
<dbReference type="Pfam" id="PF00583">
    <property type="entry name" value="Acetyltransf_1"/>
    <property type="match status" value="1"/>
</dbReference>
<dbReference type="EMBL" id="CP024087">
    <property type="protein sequence ID" value="AYF30448.1"/>
    <property type="molecule type" value="Genomic_DNA"/>
</dbReference>
<dbReference type="KEGG" id="mtua:CSH63_23965"/>